<keyword evidence="7" id="KW-1185">Reference proteome</keyword>
<evidence type="ECO:0000256" key="1">
    <source>
        <dbReference type="ARBA" id="ARBA00001946"/>
    </source>
</evidence>
<dbReference type="Pfam" id="PF00348">
    <property type="entry name" value="polyprenyl_synt"/>
    <property type="match status" value="1"/>
</dbReference>
<dbReference type="GO" id="GO:0004659">
    <property type="term" value="F:prenyltransferase activity"/>
    <property type="evidence" value="ECO:0007669"/>
    <property type="project" value="InterPro"/>
</dbReference>
<dbReference type="GO" id="GO:0008299">
    <property type="term" value="P:isoprenoid biosynthetic process"/>
    <property type="evidence" value="ECO:0007669"/>
    <property type="project" value="InterPro"/>
</dbReference>
<evidence type="ECO:0000256" key="4">
    <source>
        <dbReference type="ARBA" id="ARBA00022842"/>
    </source>
</evidence>
<dbReference type="GO" id="GO:0046872">
    <property type="term" value="F:metal ion binding"/>
    <property type="evidence" value="ECO:0007669"/>
    <property type="project" value="UniProtKB-KW"/>
</dbReference>
<organism evidence="6 7">
    <name type="scientific">Pisolithus microcarpus 441</name>
    <dbReference type="NCBI Taxonomy" id="765257"/>
    <lineage>
        <taxon>Eukaryota</taxon>
        <taxon>Fungi</taxon>
        <taxon>Dikarya</taxon>
        <taxon>Basidiomycota</taxon>
        <taxon>Agaricomycotina</taxon>
        <taxon>Agaricomycetes</taxon>
        <taxon>Agaricomycetidae</taxon>
        <taxon>Boletales</taxon>
        <taxon>Sclerodermatineae</taxon>
        <taxon>Pisolithaceae</taxon>
        <taxon>Pisolithus</taxon>
    </lineage>
</organism>
<proteinExistence type="inferred from homology"/>
<accession>A0A0C9Z6I7</accession>
<dbReference type="Gene3D" id="1.10.600.10">
    <property type="entry name" value="Farnesyl Diphosphate Synthase"/>
    <property type="match status" value="1"/>
</dbReference>
<keyword evidence="3" id="KW-0479">Metal-binding</keyword>
<sequence length="258" mass="29795">MRRLLLRACWMTSKTNSELRRGQPAAHRVYGIPQTINSASYACWLAYQQLASIQESPTESMEAKGRLLLPEALDQIFREELLHFHRGQGLDIIWRDTFRCPTEQEYIQMARGKACSILRLSVKIMMVFATTNTDINYVHLVDLFGIYGQIRDDYMNLQSKEYTDTKGLADDISEGKFSFPVIHGIREKPENTLILDILKQRPKTPTLKYKAIAYLKDSTHSFDYTLSAMRSLEKLVQEETAKLGGNRILETLLERLRQ</sequence>
<gene>
    <name evidence="6" type="ORF">PISMIDRAFT_206839</name>
</gene>
<keyword evidence="5" id="KW-0808">Transferase</keyword>
<dbReference type="CDD" id="cd00867">
    <property type="entry name" value="Trans_IPPS"/>
    <property type="match status" value="1"/>
</dbReference>
<dbReference type="HOGENOM" id="CLU_014015_6_0_1"/>
<comment type="similarity">
    <text evidence="2 5">Belongs to the FPP/GGPP synthase family.</text>
</comment>
<reference evidence="7" key="2">
    <citation type="submission" date="2015-01" db="EMBL/GenBank/DDBJ databases">
        <title>Evolutionary Origins and Diversification of the Mycorrhizal Mutualists.</title>
        <authorList>
            <consortium name="DOE Joint Genome Institute"/>
            <consortium name="Mycorrhizal Genomics Consortium"/>
            <person name="Kohler A."/>
            <person name="Kuo A."/>
            <person name="Nagy L.G."/>
            <person name="Floudas D."/>
            <person name="Copeland A."/>
            <person name="Barry K.W."/>
            <person name="Cichocki N."/>
            <person name="Veneault-Fourrey C."/>
            <person name="LaButti K."/>
            <person name="Lindquist E.A."/>
            <person name="Lipzen A."/>
            <person name="Lundell T."/>
            <person name="Morin E."/>
            <person name="Murat C."/>
            <person name="Riley R."/>
            <person name="Ohm R."/>
            <person name="Sun H."/>
            <person name="Tunlid A."/>
            <person name="Henrissat B."/>
            <person name="Grigoriev I.V."/>
            <person name="Hibbett D.S."/>
            <person name="Martin F."/>
        </authorList>
    </citation>
    <scope>NUCLEOTIDE SEQUENCE [LARGE SCALE GENOMIC DNA]</scope>
    <source>
        <strain evidence="7">441</strain>
    </source>
</reference>
<evidence type="ECO:0000256" key="2">
    <source>
        <dbReference type="ARBA" id="ARBA00006706"/>
    </source>
</evidence>
<dbReference type="EMBL" id="KN833814">
    <property type="protein sequence ID" value="KIK18012.1"/>
    <property type="molecule type" value="Genomic_DNA"/>
</dbReference>
<evidence type="ECO:0000313" key="7">
    <source>
        <dbReference type="Proteomes" id="UP000054018"/>
    </source>
</evidence>
<dbReference type="Proteomes" id="UP000054018">
    <property type="component" value="Unassembled WGS sequence"/>
</dbReference>
<evidence type="ECO:0000256" key="5">
    <source>
        <dbReference type="RuleBase" id="RU004466"/>
    </source>
</evidence>
<dbReference type="OrthoDB" id="6921389at2759"/>
<dbReference type="PANTHER" id="PTHR12001">
    <property type="entry name" value="GERANYLGERANYL PYROPHOSPHATE SYNTHASE"/>
    <property type="match status" value="1"/>
</dbReference>
<name>A0A0C9Z6I7_9AGAM</name>
<evidence type="ECO:0000256" key="3">
    <source>
        <dbReference type="ARBA" id="ARBA00022723"/>
    </source>
</evidence>
<dbReference type="PANTHER" id="PTHR12001:SF44">
    <property type="entry name" value="GERANYLGERANYL PYROPHOSPHATE SYNTHASE"/>
    <property type="match status" value="1"/>
</dbReference>
<keyword evidence="4" id="KW-0460">Magnesium</keyword>
<dbReference type="AlphaFoldDB" id="A0A0C9Z6I7"/>
<dbReference type="STRING" id="765257.A0A0C9Z6I7"/>
<dbReference type="InterPro" id="IPR008949">
    <property type="entry name" value="Isoprenoid_synthase_dom_sf"/>
</dbReference>
<evidence type="ECO:0000313" key="6">
    <source>
        <dbReference type="EMBL" id="KIK18012.1"/>
    </source>
</evidence>
<reference evidence="6 7" key="1">
    <citation type="submission" date="2014-04" db="EMBL/GenBank/DDBJ databases">
        <authorList>
            <consortium name="DOE Joint Genome Institute"/>
            <person name="Kuo A."/>
            <person name="Kohler A."/>
            <person name="Costa M.D."/>
            <person name="Nagy L.G."/>
            <person name="Floudas D."/>
            <person name="Copeland A."/>
            <person name="Barry K.W."/>
            <person name="Cichocki N."/>
            <person name="Veneault-Fourrey C."/>
            <person name="LaButti K."/>
            <person name="Lindquist E.A."/>
            <person name="Lipzen A."/>
            <person name="Lundell T."/>
            <person name="Morin E."/>
            <person name="Murat C."/>
            <person name="Sun H."/>
            <person name="Tunlid A."/>
            <person name="Henrissat B."/>
            <person name="Grigoriev I.V."/>
            <person name="Hibbett D.S."/>
            <person name="Martin F."/>
            <person name="Nordberg H.P."/>
            <person name="Cantor M.N."/>
            <person name="Hua S.X."/>
        </authorList>
    </citation>
    <scope>NUCLEOTIDE SEQUENCE [LARGE SCALE GENOMIC DNA]</scope>
    <source>
        <strain evidence="6 7">441</strain>
    </source>
</reference>
<dbReference type="InterPro" id="IPR000092">
    <property type="entry name" value="Polyprenyl_synt"/>
</dbReference>
<protein>
    <submittedName>
        <fullName evidence="6">Uncharacterized protein</fullName>
    </submittedName>
</protein>
<comment type="cofactor">
    <cofactor evidence="1">
        <name>Mg(2+)</name>
        <dbReference type="ChEBI" id="CHEBI:18420"/>
    </cofactor>
</comment>
<dbReference type="SUPFAM" id="SSF48576">
    <property type="entry name" value="Terpenoid synthases"/>
    <property type="match status" value="1"/>
</dbReference>